<protein>
    <recommendedName>
        <fullName evidence="1">DUF4351 domain-containing protein</fullName>
    </recommendedName>
</protein>
<reference evidence="2 3" key="1">
    <citation type="submission" date="2017-11" db="EMBL/GenBank/DDBJ databases">
        <title>Draft Genome Sequence of Methylobacter psychrotolerans Sph1T, an Obligate Methanotroph from Low-Temperature Environments.</title>
        <authorList>
            <person name="Oshkin I.Y."/>
            <person name="Miroshnikov K."/>
            <person name="Belova S.E."/>
            <person name="Korzhenkov A."/>
            <person name="Toshchakov S.V."/>
            <person name="Dedysh S.N."/>
        </authorList>
    </citation>
    <scope>NUCLEOTIDE SEQUENCE [LARGE SCALE GENOMIC DNA]</scope>
    <source>
        <strain evidence="2 3">Sph1</strain>
    </source>
</reference>
<sequence>MAKIAIDPKDRPRVKAECLRLLVTLRLDPARSRFISGFIDTYLCLRQEELQVFDHLIHTEFLPTEQEQAMELTTSWKEEGIQLGIQQGIEQGIEQGLKQGFHQGEYHALKRLLTRRFQTLPDEVLARIEAAPIEQLEQWLDNTLDAATLEDVFRSH</sequence>
<evidence type="ECO:0000313" key="3">
    <source>
        <dbReference type="Proteomes" id="UP000237423"/>
    </source>
</evidence>
<evidence type="ECO:0000259" key="1">
    <source>
        <dbReference type="Pfam" id="PF14261"/>
    </source>
</evidence>
<dbReference type="PANTHER" id="PTHR35586:SF1">
    <property type="entry name" value="SLL1691 PROTEIN"/>
    <property type="match status" value="1"/>
</dbReference>
<dbReference type="RefSeq" id="WP_103973759.1">
    <property type="nucleotide sequence ID" value="NZ_PGFZ01000002.1"/>
</dbReference>
<name>A0A2S5CPR0_9GAMM</name>
<evidence type="ECO:0000313" key="2">
    <source>
        <dbReference type="EMBL" id="POZ52783.1"/>
    </source>
</evidence>
<dbReference type="PANTHER" id="PTHR35586">
    <property type="entry name" value="SLL1691 PROTEIN"/>
    <property type="match status" value="1"/>
</dbReference>
<gene>
    <name evidence="2" type="ORF">AADEFJLK_01390</name>
</gene>
<dbReference type="AlphaFoldDB" id="A0A2S5CPR0"/>
<feature type="domain" description="DUF4351" evidence="1">
    <location>
        <begin position="98"/>
        <end position="152"/>
    </location>
</feature>
<organism evidence="2 3">
    <name type="scientific">Methylovulum psychrotolerans</name>
    <dbReference type="NCBI Taxonomy" id="1704499"/>
    <lineage>
        <taxon>Bacteria</taxon>
        <taxon>Pseudomonadati</taxon>
        <taxon>Pseudomonadota</taxon>
        <taxon>Gammaproteobacteria</taxon>
        <taxon>Methylococcales</taxon>
        <taxon>Methylococcaceae</taxon>
        <taxon>Methylovulum</taxon>
    </lineage>
</organism>
<dbReference type="Pfam" id="PF14261">
    <property type="entry name" value="DUF4351"/>
    <property type="match status" value="1"/>
</dbReference>
<dbReference type="EMBL" id="PGFZ01000002">
    <property type="protein sequence ID" value="POZ52783.1"/>
    <property type="molecule type" value="Genomic_DNA"/>
</dbReference>
<comment type="caution">
    <text evidence="2">The sequence shown here is derived from an EMBL/GenBank/DDBJ whole genome shotgun (WGS) entry which is preliminary data.</text>
</comment>
<proteinExistence type="predicted"/>
<dbReference type="InterPro" id="IPR025587">
    <property type="entry name" value="DUF4351"/>
</dbReference>
<dbReference type="Proteomes" id="UP000237423">
    <property type="component" value="Unassembled WGS sequence"/>
</dbReference>
<accession>A0A2S5CPR0</accession>